<name>A0A2P5KAH3_9BURK</name>
<dbReference type="Gene3D" id="2.10.260.10">
    <property type="match status" value="1"/>
</dbReference>
<reference evidence="1 2" key="1">
    <citation type="submission" date="2018-01" db="EMBL/GenBank/DDBJ databases">
        <title>Genomic Encyclopedia of Type Strains, Phase III (KMG-III): the genomes of soil and plant-associated and newly described type strains.</title>
        <authorList>
            <person name="Whitman W."/>
        </authorList>
    </citation>
    <scope>NUCLEOTIDE SEQUENCE [LARGE SCALE GENOMIC DNA]</scope>
    <source>
        <strain evidence="1 2">HKI456</strain>
    </source>
</reference>
<dbReference type="Proteomes" id="UP000243096">
    <property type="component" value="Unassembled WGS sequence"/>
</dbReference>
<evidence type="ECO:0000313" key="1">
    <source>
        <dbReference type="EMBL" id="PPB83665.1"/>
    </source>
</evidence>
<gene>
    <name evidence="1" type="ORF">B0O95_10656</name>
</gene>
<dbReference type="SUPFAM" id="SSF89447">
    <property type="entry name" value="AbrB/MazE/MraZ-like"/>
    <property type="match status" value="1"/>
</dbReference>
<dbReference type="OrthoDB" id="9810009at2"/>
<dbReference type="RefSeq" id="WP_104077353.1">
    <property type="nucleotide sequence ID" value="NZ_CP062179.1"/>
</dbReference>
<proteinExistence type="predicted"/>
<organism evidence="1 2">
    <name type="scientific">Mycetohabitans endofungorum</name>
    <dbReference type="NCBI Taxonomy" id="417203"/>
    <lineage>
        <taxon>Bacteria</taxon>
        <taxon>Pseudomonadati</taxon>
        <taxon>Pseudomonadota</taxon>
        <taxon>Betaproteobacteria</taxon>
        <taxon>Burkholderiales</taxon>
        <taxon>Burkholderiaceae</taxon>
        <taxon>Mycetohabitans</taxon>
    </lineage>
</organism>
<dbReference type="InterPro" id="IPR037914">
    <property type="entry name" value="SpoVT-AbrB_sf"/>
</dbReference>
<evidence type="ECO:0000313" key="2">
    <source>
        <dbReference type="Proteomes" id="UP000243096"/>
    </source>
</evidence>
<dbReference type="EMBL" id="PRDW01000006">
    <property type="protein sequence ID" value="PPB83665.1"/>
    <property type="molecule type" value="Genomic_DNA"/>
</dbReference>
<protein>
    <submittedName>
        <fullName evidence="1">Antitoxin VapB</fullName>
    </submittedName>
</protein>
<keyword evidence="2" id="KW-1185">Reference proteome</keyword>
<comment type="caution">
    <text evidence="1">The sequence shown here is derived from an EMBL/GenBank/DDBJ whole genome shotgun (WGS) entry which is preliminary data.</text>
</comment>
<dbReference type="AlphaFoldDB" id="A0A2P5KAH3"/>
<accession>A0A2P5KAH3</accession>
<sequence length="106" mass="12233">MVDQIALFRQCTQIVAKLFKNGASQAVRLPLEFRFEGDEVYVTRDYVTGDVVLSNRPGARTWNDFFELLRSIDMPDEFLGDRPLNMAPQEQGIFDDELPLKKQGHR</sequence>